<name>A0A1R0GQK5_9FUNG</name>
<gene>
    <name evidence="4" type="ORF">AYI68_g6784</name>
</gene>
<comment type="caution">
    <text evidence="4">The sequence shown here is derived from an EMBL/GenBank/DDBJ whole genome shotgun (WGS) entry which is preliminary data.</text>
</comment>
<feature type="signal peptide" evidence="2">
    <location>
        <begin position="1"/>
        <end position="24"/>
    </location>
</feature>
<keyword evidence="2" id="KW-0732">Signal</keyword>
<evidence type="ECO:0000256" key="1">
    <source>
        <dbReference type="SAM" id="MobiDB-lite"/>
    </source>
</evidence>
<dbReference type="Proteomes" id="UP000187455">
    <property type="component" value="Unassembled WGS sequence"/>
</dbReference>
<dbReference type="PANTHER" id="PTHR31157">
    <property type="entry name" value="SCP DOMAIN-CONTAINING PROTEIN"/>
    <property type="match status" value="1"/>
</dbReference>
<dbReference type="CDD" id="cd05379">
    <property type="entry name" value="CAP_bacterial"/>
    <property type="match status" value="1"/>
</dbReference>
<dbReference type="STRING" id="133383.A0A1R0GQK5"/>
<feature type="compositionally biased region" description="Polar residues" evidence="1">
    <location>
        <begin position="126"/>
        <end position="138"/>
    </location>
</feature>
<dbReference type="AlphaFoldDB" id="A0A1R0GQK5"/>
<evidence type="ECO:0000313" key="5">
    <source>
        <dbReference type="Proteomes" id="UP000187455"/>
    </source>
</evidence>
<evidence type="ECO:0000313" key="4">
    <source>
        <dbReference type="EMBL" id="OLY79156.1"/>
    </source>
</evidence>
<evidence type="ECO:0000256" key="2">
    <source>
        <dbReference type="SAM" id="SignalP"/>
    </source>
</evidence>
<sequence>MISIQLRSILAVTILLVLNPYVQPAPIVMPNPIYFDSEFMHIPINLVESARNAPVLNHNFPKPAQAQAQAQQLDQFSSPMDTGFGFDFGFDNGGGNDSGSSNGIGNTSSNGSNNSNRINNKSSNSVGNSAAVPSTEINSKSDIDSMKDLVNAQRSMVGKPPLQYSESLSKAALAQSKYQNDIQRMTHENKNFEGLLAKANSFGQSFGSAAENVAYNYPSISAVMDGWVKSTPHLANINGDFEFFGFARDGVYWTQVFAR</sequence>
<feature type="compositionally biased region" description="Low complexity" evidence="1">
    <location>
        <begin position="98"/>
        <end position="125"/>
    </location>
</feature>
<evidence type="ECO:0000259" key="3">
    <source>
        <dbReference type="Pfam" id="PF00188"/>
    </source>
</evidence>
<feature type="chain" id="PRO_5012638691" description="SCP domain-containing protein" evidence="2">
    <location>
        <begin position="25"/>
        <end position="259"/>
    </location>
</feature>
<organism evidence="4 5">
    <name type="scientific">Smittium mucronatum</name>
    <dbReference type="NCBI Taxonomy" id="133383"/>
    <lineage>
        <taxon>Eukaryota</taxon>
        <taxon>Fungi</taxon>
        <taxon>Fungi incertae sedis</taxon>
        <taxon>Zoopagomycota</taxon>
        <taxon>Kickxellomycotina</taxon>
        <taxon>Harpellomycetes</taxon>
        <taxon>Harpellales</taxon>
        <taxon>Legeriomycetaceae</taxon>
        <taxon>Smittium</taxon>
    </lineage>
</organism>
<dbReference type="InterPro" id="IPR014044">
    <property type="entry name" value="CAP_dom"/>
</dbReference>
<dbReference type="PANTHER" id="PTHR31157:SF1">
    <property type="entry name" value="SCP DOMAIN-CONTAINING PROTEIN"/>
    <property type="match status" value="1"/>
</dbReference>
<feature type="domain" description="SCP" evidence="3">
    <location>
        <begin position="148"/>
        <end position="248"/>
    </location>
</feature>
<dbReference type="OrthoDB" id="568194at2759"/>
<reference evidence="4 5" key="1">
    <citation type="journal article" date="2016" name="Mol. Biol. Evol.">
        <title>Genome-Wide Survey of Gut Fungi (Harpellales) Reveals the First Horizontally Transferred Ubiquitin Gene from a Mosquito Host.</title>
        <authorList>
            <person name="Wang Y."/>
            <person name="White M.M."/>
            <person name="Kvist S."/>
            <person name="Moncalvo J.M."/>
        </authorList>
    </citation>
    <scope>NUCLEOTIDE SEQUENCE [LARGE SCALE GENOMIC DNA]</scope>
    <source>
        <strain evidence="4 5">ALG-7-W6</strain>
    </source>
</reference>
<dbReference type="Gene3D" id="3.40.33.10">
    <property type="entry name" value="CAP"/>
    <property type="match status" value="1"/>
</dbReference>
<proteinExistence type="predicted"/>
<dbReference type="SUPFAM" id="SSF55797">
    <property type="entry name" value="PR-1-like"/>
    <property type="match status" value="1"/>
</dbReference>
<dbReference type="InterPro" id="IPR035940">
    <property type="entry name" value="CAP_sf"/>
</dbReference>
<dbReference type="EMBL" id="LSSL01004874">
    <property type="protein sequence ID" value="OLY79156.1"/>
    <property type="molecule type" value="Genomic_DNA"/>
</dbReference>
<protein>
    <recommendedName>
        <fullName evidence="3">SCP domain-containing protein</fullName>
    </recommendedName>
</protein>
<feature type="region of interest" description="Disordered" evidence="1">
    <location>
        <begin position="87"/>
        <end position="143"/>
    </location>
</feature>
<keyword evidence="5" id="KW-1185">Reference proteome</keyword>
<dbReference type="Pfam" id="PF00188">
    <property type="entry name" value="CAP"/>
    <property type="match status" value="1"/>
</dbReference>
<accession>A0A1R0GQK5</accession>